<name>A0A1Y2N6L3_PSEAH</name>
<dbReference type="InterPro" id="IPR008278">
    <property type="entry name" value="4-PPantetheinyl_Trfase_dom"/>
</dbReference>
<dbReference type="InterPro" id="IPR050559">
    <property type="entry name" value="P-Pant_transferase_sf"/>
</dbReference>
<dbReference type="GO" id="GO:0019878">
    <property type="term" value="P:lysine biosynthetic process via aminoadipic acid"/>
    <property type="evidence" value="ECO:0007669"/>
    <property type="project" value="TreeGrafter"/>
</dbReference>
<organism evidence="4 5">
    <name type="scientific">Pseudonocardia autotrophica</name>
    <name type="common">Amycolata autotrophica</name>
    <name type="synonym">Nocardia autotrophica</name>
    <dbReference type="NCBI Taxonomy" id="2074"/>
    <lineage>
        <taxon>Bacteria</taxon>
        <taxon>Bacillati</taxon>
        <taxon>Actinomycetota</taxon>
        <taxon>Actinomycetes</taxon>
        <taxon>Pseudonocardiales</taxon>
        <taxon>Pseudonocardiaceae</taxon>
        <taxon>Pseudonocardia</taxon>
    </lineage>
</organism>
<dbReference type="Pfam" id="PF01648">
    <property type="entry name" value="ACPS"/>
    <property type="match status" value="1"/>
</dbReference>
<dbReference type="EMBL" id="MIGB01000004">
    <property type="protein sequence ID" value="OSY42809.1"/>
    <property type="molecule type" value="Genomic_DNA"/>
</dbReference>
<reference evidence="4 5" key="1">
    <citation type="submission" date="2016-09" db="EMBL/GenBank/DDBJ databases">
        <title>Pseudonocardia autotrophica DSM535, a candidate organism with high potential of specific P450 cytochromes.</title>
        <authorList>
            <person name="Grumaz C."/>
            <person name="Vainshtein Y."/>
            <person name="Kirstahler P."/>
            <person name="Sohn K."/>
        </authorList>
    </citation>
    <scope>NUCLEOTIDE SEQUENCE [LARGE SCALE GENOMIC DNA]</scope>
    <source>
        <strain evidence="4 5">DSM 535</strain>
    </source>
</reference>
<evidence type="ECO:0000313" key="5">
    <source>
        <dbReference type="Proteomes" id="UP000194360"/>
    </source>
</evidence>
<dbReference type="AlphaFoldDB" id="A0A1Y2N6L3"/>
<dbReference type="Proteomes" id="UP000194360">
    <property type="component" value="Unassembled WGS sequence"/>
</dbReference>
<dbReference type="STRING" id="2074.BG845_01050"/>
<dbReference type="SUPFAM" id="SSF56214">
    <property type="entry name" value="4'-phosphopantetheinyl transferase"/>
    <property type="match status" value="2"/>
</dbReference>
<evidence type="ECO:0000256" key="2">
    <source>
        <dbReference type="ARBA" id="ARBA00022679"/>
    </source>
</evidence>
<dbReference type="OrthoDB" id="190168at2"/>
<keyword evidence="2" id="KW-0808">Transferase</keyword>
<proteinExistence type="inferred from homology"/>
<dbReference type="PANTHER" id="PTHR12215">
    <property type="entry name" value="PHOSPHOPANTETHEINE TRANSFERASE"/>
    <property type="match status" value="1"/>
</dbReference>
<comment type="similarity">
    <text evidence="1">Belongs to the P-Pant transferase superfamily. Gsp/Sfp/HetI/AcpT family.</text>
</comment>
<evidence type="ECO:0000313" key="4">
    <source>
        <dbReference type="EMBL" id="OSY42809.1"/>
    </source>
</evidence>
<feature type="domain" description="4'-phosphopantetheinyl transferase" evidence="3">
    <location>
        <begin position="104"/>
        <end position="179"/>
    </location>
</feature>
<dbReference type="GO" id="GO:0000287">
    <property type="term" value="F:magnesium ion binding"/>
    <property type="evidence" value="ECO:0007669"/>
    <property type="project" value="InterPro"/>
</dbReference>
<protein>
    <submittedName>
        <fullName evidence="4">Holo-(Acyl carrier protein) synthase 2</fullName>
    </submittedName>
</protein>
<dbReference type="RefSeq" id="WP_158092074.1">
    <property type="nucleotide sequence ID" value="NZ_AP018920.1"/>
</dbReference>
<comment type="caution">
    <text evidence="4">The sequence shown here is derived from an EMBL/GenBank/DDBJ whole genome shotgun (WGS) entry which is preliminary data.</text>
</comment>
<accession>A0A1Y2N6L3</accession>
<keyword evidence="5" id="KW-1185">Reference proteome</keyword>
<dbReference type="GO" id="GO:0008897">
    <property type="term" value="F:holo-[acyl-carrier-protein] synthase activity"/>
    <property type="evidence" value="ECO:0007669"/>
    <property type="project" value="InterPro"/>
</dbReference>
<dbReference type="Gene3D" id="3.90.470.20">
    <property type="entry name" value="4'-phosphopantetheinyl transferase domain"/>
    <property type="match status" value="2"/>
</dbReference>
<evidence type="ECO:0000256" key="1">
    <source>
        <dbReference type="ARBA" id="ARBA00010990"/>
    </source>
</evidence>
<gene>
    <name evidence="4" type="ORF">BG845_01050</name>
</gene>
<dbReference type="GO" id="GO:0005829">
    <property type="term" value="C:cytosol"/>
    <property type="evidence" value="ECO:0007669"/>
    <property type="project" value="TreeGrafter"/>
</dbReference>
<dbReference type="PANTHER" id="PTHR12215:SF10">
    <property type="entry name" value="L-AMINOADIPATE-SEMIALDEHYDE DEHYDROGENASE-PHOSPHOPANTETHEINYL TRANSFERASE"/>
    <property type="match status" value="1"/>
</dbReference>
<sequence length="217" mass="23676">MRASAPLPAAPDRPARWTALRRVLDHTGHLVLYLPAGYWPRGAELLSLARRLLPEARDGRAGLARGRYRRPYLVDLRTAAPLPVDVNLSHSGDLVVVGVSRTARIGVDAERTDRTIATGPTMLARFCDPAERAWLATLDPGARVAEIARLWTCKEATAKADGRGLGLDLRTVRVGGVPDPPVHAHPVELRPGDRYWVATALLTDPPPVHGRTREEPT</sequence>
<evidence type="ECO:0000259" key="3">
    <source>
        <dbReference type="Pfam" id="PF01648"/>
    </source>
</evidence>
<dbReference type="InterPro" id="IPR037143">
    <property type="entry name" value="4-PPantetheinyl_Trfase_dom_sf"/>
</dbReference>